<gene>
    <name evidence="2" type="ORF">F4553_001423</name>
</gene>
<keyword evidence="1" id="KW-0472">Membrane</keyword>
<keyword evidence="3" id="KW-1185">Reference proteome</keyword>
<keyword evidence="1" id="KW-0812">Transmembrane</keyword>
<comment type="caution">
    <text evidence="2">The sequence shown here is derived from an EMBL/GenBank/DDBJ whole genome shotgun (WGS) entry which is preliminary data.</text>
</comment>
<name>A0A841BIF0_9ACTN</name>
<evidence type="ECO:0000313" key="3">
    <source>
        <dbReference type="Proteomes" id="UP000587527"/>
    </source>
</evidence>
<keyword evidence="1" id="KW-1133">Transmembrane helix</keyword>
<dbReference type="AlphaFoldDB" id="A0A841BIF0"/>
<feature type="transmembrane region" description="Helical" evidence="1">
    <location>
        <begin position="213"/>
        <end position="235"/>
    </location>
</feature>
<feature type="transmembrane region" description="Helical" evidence="1">
    <location>
        <begin position="72"/>
        <end position="93"/>
    </location>
</feature>
<feature type="transmembrane region" description="Helical" evidence="1">
    <location>
        <begin position="283"/>
        <end position="302"/>
    </location>
</feature>
<sequence>MLRLVRIHPPLIVTALIMAALALVSTVGLIADDRILLGAPIWLKPLKFAISLAIYSVTFAWLISLIDRAPRLRWWLGTVIASSSLIEMAVIVGQVVRGRRSHFNYDTALDATLFSVMGATIVVLWLATAAVAILLWRRRLDDRATTLAVRFGLVIALAGLGVGFLMTSPTADQIDGMATAPPTTIGAHAVGVEDGGPGLPLLGWSTVGGDLRIGHFIGMHALQALPLLGLALALLARRFRRLQDPVVRARLIVAASVGYAGVTLLVTWQALRGQSLIHPDAQTWAAAGVLAAVTVLAAAAAWRPAAVTLSDREVTA</sequence>
<proteinExistence type="predicted"/>
<feature type="transmembrane region" description="Helical" evidence="1">
    <location>
        <begin position="147"/>
        <end position="167"/>
    </location>
</feature>
<feature type="transmembrane region" description="Helical" evidence="1">
    <location>
        <begin position="247"/>
        <end position="271"/>
    </location>
</feature>
<accession>A0A841BIF0</accession>
<feature type="transmembrane region" description="Helical" evidence="1">
    <location>
        <begin position="12"/>
        <end position="31"/>
    </location>
</feature>
<protein>
    <submittedName>
        <fullName evidence="2">Uncharacterized membrane protein YhaH (DUF805 family)</fullName>
    </submittedName>
</protein>
<dbReference type="EMBL" id="JACHMN010000002">
    <property type="protein sequence ID" value="MBB5868044.1"/>
    <property type="molecule type" value="Genomic_DNA"/>
</dbReference>
<dbReference type="RefSeq" id="WP_312875124.1">
    <property type="nucleotide sequence ID" value="NZ_JACHMN010000002.1"/>
</dbReference>
<feature type="transmembrane region" description="Helical" evidence="1">
    <location>
        <begin position="46"/>
        <end position="65"/>
    </location>
</feature>
<evidence type="ECO:0000256" key="1">
    <source>
        <dbReference type="SAM" id="Phobius"/>
    </source>
</evidence>
<evidence type="ECO:0000313" key="2">
    <source>
        <dbReference type="EMBL" id="MBB5868044.1"/>
    </source>
</evidence>
<dbReference type="Proteomes" id="UP000587527">
    <property type="component" value="Unassembled WGS sequence"/>
</dbReference>
<reference evidence="2 3" key="1">
    <citation type="submission" date="2020-08" db="EMBL/GenBank/DDBJ databases">
        <title>Sequencing the genomes of 1000 actinobacteria strains.</title>
        <authorList>
            <person name="Klenk H.-P."/>
        </authorList>
    </citation>
    <scope>NUCLEOTIDE SEQUENCE [LARGE SCALE GENOMIC DNA]</scope>
    <source>
        <strain evidence="2 3">DSM 45362</strain>
    </source>
</reference>
<feature type="transmembrane region" description="Helical" evidence="1">
    <location>
        <begin position="113"/>
        <end position="135"/>
    </location>
</feature>
<organism evidence="2 3">
    <name type="scientific">Allocatelliglobosispora scoriae</name>
    <dbReference type="NCBI Taxonomy" id="643052"/>
    <lineage>
        <taxon>Bacteria</taxon>
        <taxon>Bacillati</taxon>
        <taxon>Actinomycetota</taxon>
        <taxon>Actinomycetes</taxon>
        <taxon>Micromonosporales</taxon>
        <taxon>Micromonosporaceae</taxon>
        <taxon>Allocatelliglobosispora</taxon>
    </lineage>
</organism>